<dbReference type="PANTHER" id="PTHR33136:SF36">
    <property type="entry name" value="PROTEIN RALF-LIKE 31"/>
    <property type="match status" value="1"/>
</dbReference>
<evidence type="ECO:0000256" key="1">
    <source>
        <dbReference type="ARBA" id="ARBA00009178"/>
    </source>
</evidence>
<name>A0A9W7XDQ3_9POAL</name>
<dbReference type="Pfam" id="PF05498">
    <property type="entry name" value="RALF"/>
    <property type="match status" value="1"/>
</dbReference>
<dbReference type="OrthoDB" id="1613518at2759"/>
<evidence type="ECO:0000313" key="7">
    <source>
        <dbReference type="Proteomes" id="UP001164776"/>
    </source>
</evidence>
<dbReference type="PANTHER" id="PTHR33136">
    <property type="entry name" value="RAPID ALKALINIZATION FACTOR-LIKE"/>
    <property type="match status" value="1"/>
</dbReference>
<reference evidence="6 7" key="1">
    <citation type="submission" date="2022-10" db="EMBL/GenBank/DDBJ databases">
        <title>WGS assembly of Paspalum vaginatum 540-79.</title>
        <authorList>
            <person name="Sun G."/>
            <person name="Wase N."/>
            <person name="Shu S."/>
            <person name="Jenkins J."/>
            <person name="Zhou B."/>
            <person name="Torres-Rodriguez J."/>
            <person name="Chen C."/>
            <person name="Sandor L."/>
            <person name="Plott C."/>
            <person name="Yoshinga Y."/>
            <person name="Daum C."/>
            <person name="Qi P."/>
            <person name="Barry K."/>
            <person name="Lipzen A."/>
            <person name="Berry L."/>
            <person name="Pedersen C."/>
            <person name="Gottilla T."/>
            <person name="Foltz A."/>
            <person name="Yu H."/>
            <person name="O'Malley R."/>
            <person name="Zhang C."/>
            <person name="Devos K."/>
            <person name="Sigmon B."/>
            <person name="Yu B."/>
            <person name="Obata T."/>
            <person name="Schmutz J."/>
            <person name="Schnable J."/>
        </authorList>
    </citation>
    <scope>NUCLEOTIDE SEQUENCE [LARGE SCALE GENOMIC DNA]</scope>
    <source>
        <strain evidence="7">cv. 540-79</strain>
    </source>
</reference>
<organism evidence="6 7">
    <name type="scientific">Paspalum vaginatum</name>
    <name type="common">seashore paspalum</name>
    <dbReference type="NCBI Taxonomy" id="158149"/>
    <lineage>
        <taxon>Eukaryota</taxon>
        <taxon>Viridiplantae</taxon>
        <taxon>Streptophyta</taxon>
        <taxon>Embryophyta</taxon>
        <taxon>Tracheophyta</taxon>
        <taxon>Spermatophyta</taxon>
        <taxon>Magnoliopsida</taxon>
        <taxon>Liliopsida</taxon>
        <taxon>Poales</taxon>
        <taxon>Poaceae</taxon>
        <taxon>PACMAD clade</taxon>
        <taxon>Panicoideae</taxon>
        <taxon>Andropogonodae</taxon>
        <taxon>Paspaleae</taxon>
        <taxon>Paspalinae</taxon>
        <taxon>Paspalum</taxon>
    </lineage>
</organism>
<evidence type="ECO:0000256" key="2">
    <source>
        <dbReference type="ARBA" id="ARBA00022702"/>
    </source>
</evidence>
<evidence type="ECO:0000256" key="3">
    <source>
        <dbReference type="ARBA" id="ARBA00022729"/>
    </source>
</evidence>
<comment type="caution">
    <text evidence="6">The sequence shown here is derived from an EMBL/GenBank/DDBJ whole genome shotgun (WGS) entry which is preliminary data.</text>
</comment>
<evidence type="ECO:0000256" key="4">
    <source>
        <dbReference type="ARBA" id="ARBA00023157"/>
    </source>
</evidence>
<keyword evidence="2" id="KW-0372">Hormone</keyword>
<comment type="similarity">
    <text evidence="1">Belongs to the plant rapid alkalinization factor (RALF) family.</text>
</comment>
<feature type="signal peptide" evidence="5">
    <location>
        <begin position="1"/>
        <end position="30"/>
    </location>
</feature>
<dbReference type="EMBL" id="MU629444">
    <property type="protein sequence ID" value="KAJ1257061.1"/>
    <property type="molecule type" value="Genomic_DNA"/>
</dbReference>
<dbReference type="AlphaFoldDB" id="A0A9W7XDQ3"/>
<sequence length="150" mass="16848">MPATTKVMLLSWAWAAASLILLLLVLHGSGAHFTGIGMEAELEMESEAHRRLLWEATLGRWYISYDALRGDVVSCSKTGLPYYNCRISTTANPYIRGCESITRCRDSDPWILAAFACKGLDALCNVFLARCNFFSVFSFLSHFFRSFLLC</sequence>
<gene>
    <name evidence="6" type="ORF">BS78_K226100</name>
</gene>
<dbReference type="GO" id="GO:0019722">
    <property type="term" value="P:calcium-mediated signaling"/>
    <property type="evidence" value="ECO:0007669"/>
    <property type="project" value="TreeGrafter"/>
</dbReference>
<evidence type="ECO:0000313" key="6">
    <source>
        <dbReference type="EMBL" id="KAJ1257061.1"/>
    </source>
</evidence>
<keyword evidence="7" id="KW-1185">Reference proteome</keyword>
<dbReference type="GO" id="GO:0005179">
    <property type="term" value="F:hormone activity"/>
    <property type="evidence" value="ECO:0007669"/>
    <property type="project" value="UniProtKB-KW"/>
</dbReference>
<evidence type="ECO:0000256" key="5">
    <source>
        <dbReference type="SAM" id="SignalP"/>
    </source>
</evidence>
<dbReference type="Proteomes" id="UP001164776">
    <property type="component" value="Unassembled WGS sequence"/>
</dbReference>
<accession>A0A9W7XDQ3</accession>
<keyword evidence="4" id="KW-1015">Disulfide bond</keyword>
<proteinExistence type="inferred from homology"/>
<dbReference type="InterPro" id="IPR008801">
    <property type="entry name" value="RALF"/>
</dbReference>
<dbReference type="GO" id="GO:0009506">
    <property type="term" value="C:plasmodesma"/>
    <property type="evidence" value="ECO:0007669"/>
    <property type="project" value="TreeGrafter"/>
</dbReference>
<feature type="chain" id="PRO_5040864287" evidence="5">
    <location>
        <begin position="31"/>
        <end position="150"/>
    </location>
</feature>
<keyword evidence="3 5" id="KW-0732">Signal</keyword>
<protein>
    <submittedName>
        <fullName evidence="6">Uncharacterized protein</fullName>
    </submittedName>
</protein>